<dbReference type="Pfam" id="PF01880">
    <property type="entry name" value="Desulfoferrodox"/>
    <property type="match status" value="1"/>
</dbReference>
<comment type="catalytic activity">
    <reaction evidence="14">
        <text>reduced [rubredoxin] + superoxide + 2 H(+) = oxidized [rubredoxin] + H2O2</text>
        <dbReference type="Rhea" id="RHEA:21324"/>
        <dbReference type="Rhea" id="RHEA-COMP:10302"/>
        <dbReference type="Rhea" id="RHEA-COMP:10303"/>
        <dbReference type="ChEBI" id="CHEBI:15378"/>
        <dbReference type="ChEBI" id="CHEBI:16240"/>
        <dbReference type="ChEBI" id="CHEBI:18421"/>
        <dbReference type="ChEBI" id="CHEBI:29033"/>
        <dbReference type="ChEBI" id="CHEBI:29034"/>
        <dbReference type="EC" id="1.15.1.2"/>
    </reaction>
</comment>
<evidence type="ECO:0000256" key="11">
    <source>
        <dbReference type="ARBA" id="ARBA00023004"/>
    </source>
</evidence>
<feature type="binding site" evidence="15">
    <location>
        <position position="116"/>
    </location>
    <ligand>
        <name>Fe cation</name>
        <dbReference type="ChEBI" id="CHEBI:24875"/>
        <label>2</label>
        <note>catalytic</note>
    </ligand>
</feature>
<dbReference type="InterPro" id="IPR004793">
    <property type="entry name" value="Desulfoferrodoxin_rbo"/>
</dbReference>
<feature type="binding site" evidence="15">
    <location>
        <position position="29"/>
    </location>
    <ligand>
        <name>Fe cation</name>
        <dbReference type="ChEBI" id="CHEBI:24875"/>
        <label>1</label>
    </ligand>
</feature>
<dbReference type="GO" id="GO:0005506">
    <property type="term" value="F:iron ion binding"/>
    <property type="evidence" value="ECO:0007669"/>
    <property type="project" value="InterPro"/>
</dbReference>
<evidence type="ECO:0000256" key="7">
    <source>
        <dbReference type="ARBA" id="ARBA00022575"/>
    </source>
</evidence>
<organism evidence="18 19">
    <name type="scientific">Desulfuromusa kysingii</name>
    <dbReference type="NCBI Taxonomy" id="37625"/>
    <lineage>
        <taxon>Bacteria</taxon>
        <taxon>Pseudomonadati</taxon>
        <taxon>Thermodesulfobacteriota</taxon>
        <taxon>Desulfuromonadia</taxon>
        <taxon>Desulfuromonadales</taxon>
        <taxon>Geopsychrobacteraceae</taxon>
        <taxon>Desulfuromusa</taxon>
    </lineage>
</organism>
<evidence type="ECO:0000256" key="9">
    <source>
        <dbReference type="ARBA" id="ARBA00022982"/>
    </source>
</evidence>
<comment type="function">
    <text evidence="12">Catalyzes the one-electron reduction of superoxide anion radical to hydrogen peroxide at a nonheme ferrous iron center. Plays a fundamental role in case of oxidative stress via its superoxide detoxification activity.</text>
</comment>
<protein>
    <recommendedName>
        <fullName evidence="5">Desulfoferrodoxin</fullName>
        <ecNumber evidence="4">1.15.1.2</ecNumber>
    </recommendedName>
    <alternativeName>
        <fullName evidence="13">Superoxide reductase</fullName>
    </alternativeName>
</protein>
<feature type="binding site" evidence="15">
    <location>
        <position position="75"/>
    </location>
    <ligand>
        <name>Fe cation</name>
        <dbReference type="ChEBI" id="CHEBI:24875"/>
        <label>2</label>
        <note>catalytic</note>
    </ligand>
</feature>
<dbReference type="InterPro" id="IPR004462">
    <property type="entry name" value="Desulfoferrodoxin_N"/>
</dbReference>
<feature type="binding site" evidence="15">
    <location>
        <position position="49"/>
    </location>
    <ligand>
        <name>Fe cation</name>
        <dbReference type="ChEBI" id="CHEBI:24875"/>
        <label>2</label>
        <note>catalytic</note>
    </ligand>
</feature>
<dbReference type="EMBL" id="FNQN01000007">
    <property type="protein sequence ID" value="SEA53181.1"/>
    <property type="molecule type" value="Genomic_DNA"/>
</dbReference>
<evidence type="ECO:0000313" key="18">
    <source>
        <dbReference type="EMBL" id="SEA53181.1"/>
    </source>
</evidence>
<feature type="binding site" evidence="15">
    <location>
        <position position="10"/>
    </location>
    <ligand>
        <name>Fe cation</name>
        <dbReference type="ChEBI" id="CHEBI:24875"/>
        <label>1</label>
    </ligand>
</feature>
<feature type="domain" description="Desulfoferrodoxin N-terminal" evidence="17">
    <location>
        <begin position="2"/>
        <end position="37"/>
    </location>
</feature>
<dbReference type="NCBIfam" id="TIGR00319">
    <property type="entry name" value="desulf_FeS4"/>
    <property type="match status" value="1"/>
</dbReference>
<comment type="cofactor">
    <cofactor evidence="15">
        <name>Fe(3+)</name>
        <dbReference type="ChEBI" id="CHEBI:29034"/>
    </cofactor>
    <text evidence="15">Binds 1 Fe(3+) ion per subunit. The iron ion 1 is coordinated via 4 cysteine residues.</text>
</comment>
<keyword evidence="11 15" id="KW-0408">Iron</keyword>
<dbReference type="EC" id="1.15.1.2" evidence="4"/>
<feature type="binding site" evidence="15">
    <location>
        <position position="119"/>
    </location>
    <ligand>
        <name>Fe cation</name>
        <dbReference type="ChEBI" id="CHEBI:24875"/>
        <label>2</label>
        <note>catalytic</note>
    </ligand>
</feature>
<dbReference type="NCBIfam" id="TIGR00332">
    <property type="entry name" value="neela_ferrous"/>
    <property type="match status" value="1"/>
</dbReference>
<dbReference type="OrthoDB" id="9814936at2"/>
<feature type="binding site" evidence="15">
    <location>
        <position position="69"/>
    </location>
    <ligand>
        <name>Fe cation</name>
        <dbReference type="ChEBI" id="CHEBI:24875"/>
        <label>2</label>
        <note>catalytic</note>
    </ligand>
</feature>
<keyword evidence="8 15" id="KW-0479">Metal-binding</keyword>
<evidence type="ECO:0000256" key="10">
    <source>
        <dbReference type="ARBA" id="ARBA00023002"/>
    </source>
</evidence>
<name>A0A1H4BYC9_9BACT</name>
<comment type="cofactor">
    <cofactor evidence="15">
        <name>Fe(2+)</name>
        <dbReference type="ChEBI" id="CHEBI:29033"/>
    </cofactor>
    <text evidence="15">Binds 1 Fe(2+) ion per subunit. The iron ion 2 is coordinated via four histidines and one cysteine residue.</text>
</comment>
<dbReference type="Pfam" id="PF06397">
    <property type="entry name" value="Desulfoferrod_N"/>
    <property type="match status" value="1"/>
</dbReference>
<dbReference type="Proteomes" id="UP000199409">
    <property type="component" value="Unassembled WGS sequence"/>
</dbReference>
<reference evidence="18 19" key="1">
    <citation type="submission" date="2016-10" db="EMBL/GenBank/DDBJ databases">
        <authorList>
            <person name="de Groot N.N."/>
        </authorList>
    </citation>
    <scope>NUCLEOTIDE SEQUENCE [LARGE SCALE GENOMIC DNA]</scope>
    <source>
        <strain evidence="18 19">DSM 7343</strain>
    </source>
</reference>
<evidence type="ECO:0000313" key="19">
    <source>
        <dbReference type="Proteomes" id="UP000199409"/>
    </source>
</evidence>
<feature type="binding site" evidence="15">
    <location>
        <position position="13"/>
    </location>
    <ligand>
        <name>Fe cation</name>
        <dbReference type="ChEBI" id="CHEBI:24875"/>
        <label>1</label>
    </ligand>
</feature>
<evidence type="ECO:0000256" key="15">
    <source>
        <dbReference type="PIRSR" id="PIRSR604793-1"/>
    </source>
</evidence>
<dbReference type="NCBIfam" id="TIGR00320">
    <property type="entry name" value="dfx_rbo"/>
    <property type="match status" value="1"/>
</dbReference>
<dbReference type="SUPFAM" id="SSF49367">
    <property type="entry name" value="Superoxide reductase-like"/>
    <property type="match status" value="1"/>
</dbReference>
<dbReference type="InterPro" id="IPR002742">
    <property type="entry name" value="Desulfoferrodoxin_Fe-bd_dom"/>
</dbReference>
<keyword evidence="19" id="KW-1185">Reference proteome</keyword>
<dbReference type="Gene3D" id="2.20.28.100">
    <property type="entry name" value="Desulphoferrodoxin, N-terminal domain"/>
    <property type="match status" value="1"/>
</dbReference>
<evidence type="ECO:0000256" key="13">
    <source>
        <dbReference type="ARBA" id="ARBA00031398"/>
    </source>
</evidence>
<evidence type="ECO:0000259" key="17">
    <source>
        <dbReference type="Pfam" id="PF06397"/>
    </source>
</evidence>
<evidence type="ECO:0000256" key="1">
    <source>
        <dbReference type="ARBA" id="ARBA00001973"/>
    </source>
</evidence>
<keyword evidence="7" id="KW-0216">Detoxification</keyword>
<dbReference type="Gene3D" id="2.60.40.730">
    <property type="entry name" value="SOR catalytic domain"/>
    <property type="match status" value="1"/>
</dbReference>
<dbReference type="InterPro" id="IPR051233">
    <property type="entry name" value="Desulfoferrodoxin_SOR"/>
</dbReference>
<comment type="similarity">
    <text evidence="2">Belongs to the desulfoferrodoxin family.</text>
</comment>
<evidence type="ECO:0000256" key="4">
    <source>
        <dbReference type="ARBA" id="ARBA00012679"/>
    </source>
</evidence>
<dbReference type="AlphaFoldDB" id="A0A1H4BYC9"/>
<sequence length="126" mass="13723">MPNRLEVYKCEICGNIVEVTHEGAGALVCCGKNMVQMTENTTDAATEKHVPVITMANGTVTVKVGDVAHPMIAEHYIEWIEILVDDKVYRQYLQAGEPAEATFNVSATAVTARAYCNLHGLWAAKA</sequence>
<feature type="domain" description="Desulfoferrodoxin ferrous iron-binding" evidence="16">
    <location>
        <begin position="42"/>
        <end position="124"/>
    </location>
</feature>
<dbReference type="PANTHER" id="PTHR36541:SF1">
    <property type="entry name" value="SUPEROXIDE REDUCTASE-RELATED"/>
    <property type="match status" value="1"/>
</dbReference>
<gene>
    <name evidence="18" type="ORF">SAMN05660420_02340</name>
</gene>
<dbReference type="CDD" id="cd00974">
    <property type="entry name" value="DSRD"/>
    <property type="match status" value="1"/>
</dbReference>
<evidence type="ECO:0000256" key="6">
    <source>
        <dbReference type="ARBA" id="ARBA00022448"/>
    </source>
</evidence>
<keyword evidence="10" id="KW-0560">Oxidoreductase</keyword>
<comment type="cofactor">
    <cofactor evidence="1">
        <name>Cu(2+)</name>
        <dbReference type="ChEBI" id="CHEBI:29036"/>
    </cofactor>
</comment>
<evidence type="ECO:0000256" key="12">
    <source>
        <dbReference type="ARBA" id="ARBA00024690"/>
    </source>
</evidence>
<dbReference type="InterPro" id="IPR036073">
    <property type="entry name" value="Desulfoferrodoxin_Fe-bd_dom_sf"/>
</dbReference>
<evidence type="ECO:0000259" key="16">
    <source>
        <dbReference type="Pfam" id="PF01880"/>
    </source>
</evidence>
<proteinExistence type="inferred from homology"/>
<evidence type="ECO:0000256" key="2">
    <source>
        <dbReference type="ARBA" id="ARBA00005941"/>
    </source>
</evidence>
<dbReference type="PANTHER" id="PTHR36541">
    <property type="entry name" value="SUPEROXIDE REDUCTASE-RELATED"/>
    <property type="match status" value="1"/>
</dbReference>
<dbReference type="GO" id="GO:0050605">
    <property type="term" value="F:superoxide reductase activity"/>
    <property type="evidence" value="ECO:0007669"/>
    <property type="project" value="UniProtKB-EC"/>
</dbReference>
<dbReference type="GO" id="GO:0019430">
    <property type="term" value="P:removal of superoxide radicals"/>
    <property type="evidence" value="ECO:0007669"/>
    <property type="project" value="InterPro"/>
</dbReference>
<feature type="binding site" evidence="15">
    <location>
        <position position="30"/>
    </location>
    <ligand>
        <name>Fe cation</name>
        <dbReference type="ChEBI" id="CHEBI:24875"/>
        <label>1</label>
    </ligand>
</feature>
<evidence type="ECO:0000256" key="5">
    <source>
        <dbReference type="ARBA" id="ARBA00014839"/>
    </source>
</evidence>
<evidence type="ECO:0000256" key="3">
    <source>
        <dbReference type="ARBA" id="ARBA00011738"/>
    </source>
</evidence>
<evidence type="ECO:0000256" key="14">
    <source>
        <dbReference type="ARBA" id="ARBA00047448"/>
    </source>
</evidence>
<keyword evidence="6" id="KW-0813">Transport</keyword>
<dbReference type="InterPro" id="IPR038094">
    <property type="entry name" value="Desulfoferrodoxin_N_sf"/>
</dbReference>
<evidence type="ECO:0000256" key="8">
    <source>
        <dbReference type="ARBA" id="ARBA00022723"/>
    </source>
</evidence>
<accession>A0A1H4BYC9</accession>
<keyword evidence="9" id="KW-0249">Electron transport</keyword>
<dbReference type="SUPFAM" id="SSF57802">
    <property type="entry name" value="Rubredoxin-like"/>
    <property type="match status" value="1"/>
</dbReference>
<comment type="subunit">
    <text evidence="3">Homodimer.</text>
</comment>
<dbReference type="RefSeq" id="WP_092348607.1">
    <property type="nucleotide sequence ID" value="NZ_FNQN01000007.1"/>
</dbReference>
<dbReference type="STRING" id="37625.SAMN05660420_02340"/>